<organism evidence="3">
    <name type="scientific">uncultured Desulfovibrio sp</name>
    <dbReference type="NCBI Taxonomy" id="167968"/>
    <lineage>
        <taxon>Bacteria</taxon>
        <taxon>Pseudomonadati</taxon>
        <taxon>Thermodesulfobacteriota</taxon>
        <taxon>Desulfovibrionia</taxon>
        <taxon>Desulfovibrionales</taxon>
        <taxon>Desulfovibrionaceae</taxon>
        <taxon>Desulfovibrio</taxon>
        <taxon>environmental samples</taxon>
    </lineage>
</organism>
<keyword evidence="2" id="KW-0812">Transmembrane</keyword>
<reference evidence="3" key="1">
    <citation type="submission" date="2016-04" db="EMBL/GenBank/DDBJ databases">
        <authorList>
            <person name="Evans L.H."/>
            <person name="Alamgir A."/>
            <person name="Owens N."/>
            <person name="Weber N.D."/>
            <person name="Virtaneva K."/>
            <person name="Barbian K."/>
            <person name="Babar A."/>
            <person name="Rosenke K."/>
        </authorList>
    </citation>
    <scope>NUCLEOTIDE SEQUENCE</scope>
    <source>
        <strain evidence="3">92-2</strain>
    </source>
</reference>
<evidence type="ECO:0000256" key="2">
    <source>
        <dbReference type="SAM" id="Phobius"/>
    </source>
</evidence>
<feature type="transmembrane region" description="Helical" evidence="2">
    <location>
        <begin position="59"/>
        <end position="77"/>
    </location>
</feature>
<sequence>MSISTEKNSQESNDFKNNDKMQSNIENNIKIILETARIEYKSVSYDAWSTQNSNIRNSIWVSFLIISAETALMFNVFSFDNFITIYKCVMVDLFISLIISFLSFILAIDSMRSRGKSMRPIFGTYPEFIKKSKIDIHSDEIIKDTIDAFENCIQAELERIDFLGKRMNLLSKLNVISSSIGGLAFLSYFLIKISLL</sequence>
<name>A0A212KEM5_9BACT</name>
<protein>
    <submittedName>
        <fullName evidence="3">Uncharacterized protein</fullName>
    </submittedName>
</protein>
<feature type="transmembrane region" description="Helical" evidence="2">
    <location>
        <begin position="83"/>
        <end position="108"/>
    </location>
</feature>
<keyword evidence="2" id="KW-1133">Transmembrane helix</keyword>
<feature type="transmembrane region" description="Helical" evidence="2">
    <location>
        <begin position="173"/>
        <end position="191"/>
    </location>
</feature>
<proteinExistence type="predicted"/>
<gene>
    <name evidence="3" type="ORF">KM92DES2_12884</name>
</gene>
<accession>A0A212KEM5</accession>
<feature type="compositionally biased region" description="Polar residues" evidence="1">
    <location>
        <begin position="1"/>
        <end position="12"/>
    </location>
</feature>
<keyword evidence="2" id="KW-0472">Membrane</keyword>
<dbReference type="RefSeq" id="WP_296936970.1">
    <property type="nucleotide sequence ID" value="NZ_LT598928.1"/>
</dbReference>
<evidence type="ECO:0000313" key="3">
    <source>
        <dbReference type="EMBL" id="SBW10091.1"/>
    </source>
</evidence>
<dbReference type="EMBL" id="FLUP01000001">
    <property type="protein sequence ID" value="SBW10091.1"/>
    <property type="molecule type" value="Genomic_DNA"/>
</dbReference>
<evidence type="ECO:0000256" key="1">
    <source>
        <dbReference type="SAM" id="MobiDB-lite"/>
    </source>
</evidence>
<dbReference type="AlphaFoldDB" id="A0A212KEM5"/>
<feature type="region of interest" description="Disordered" evidence="1">
    <location>
        <begin position="1"/>
        <end position="20"/>
    </location>
</feature>